<dbReference type="EMBL" id="UFQS01000742">
    <property type="protein sequence ID" value="SSX06510.1"/>
    <property type="molecule type" value="Genomic_DNA"/>
</dbReference>
<dbReference type="GO" id="GO:0005739">
    <property type="term" value="C:mitochondrion"/>
    <property type="evidence" value="ECO:0007669"/>
    <property type="project" value="TreeGrafter"/>
</dbReference>
<dbReference type="PANTHER" id="PTHR31716:SF1">
    <property type="entry name" value="PROTEIN FMC1 HOMOLOG"/>
    <property type="match status" value="1"/>
</dbReference>
<evidence type="ECO:0000313" key="3">
    <source>
        <dbReference type="EMBL" id="SSX06373.1"/>
    </source>
</evidence>
<proteinExistence type="inferred from homology"/>
<evidence type="ECO:0000256" key="2">
    <source>
        <dbReference type="ARBA" id="ARBA00013846"/>
    </source>
</evidence>
<dbReference type="PANTHER" id="PTHR31716">
    <property type="entry name" value="PROTEIN FMC1 HOMOLOG"/>
    <property type="match status" value="1"/>
</dbReference>
<evidence type="ECO:0000256" key="1">
    <source>
        <dbReference type="ARBA" id="ARBA00009058"/>
    </source>
</evidence>
<reference evidence="3" key="1">
    <citation type="submission" date="2018-04" db="EMBL/GenBank/DDBJ databases">
        <authorList>
            <person name="Go L.Y."/>
            <person name="Mitchell J.A."/>
        </authorList>
    </citation>
    <scope>NUCLEOTIDE SEQUENCE</scope>
    <source>
        <tissue evidence="3">Whole organism</tissue>
    </source>
</reference>
<dbReference type="VEuPathDB" id="VectorBase:CSON013953"/>
<evidence type="ECO:0000313" key="5">
    <source>
        <dbReference type="EMBL" id="SSX26727.1"/>
    </source>
</evidence>
<dbReference type="Pfam" id="PF13233">
    <property type="entry name" value="Complex1_LYR_2"/>
    <property type="match status" value="1"/>
</dbReference>
<protein>
    <recommendedName>
        <fullName evidence="2">Protein FMC1 homolog</fullName>
    </recommendedName>
</protein>
<dbReference type="EMBL" id="UFQS01000716">
    <property type="protein sequence ID" value="SSX06373.1"/>
    <property type="molecule type" value="Genomic_DNA"/>
</dbReference>
<dbReference type="InterPro" id="IPR037667">
    <property type="entry name" value="FMC1_homologue"/>
</dbReference>
<organism evidence="5">
    <name type="scientific">Culicoides sonorensis</name>
    <name type="common">Biting midge</name>
    <dbReference type="NCBI Taxonomy" id="179676"/>
    <lineage>
        <taxon>Eukaryota</taxon>
        <taxon>Metazoa</taxon>
        <taxon>Ecdysozoa</taxon>
        <taxon>Arthropoda</taxon>
        <taxon>Hexapoda</taxon>
        <taxon>Insecta</taxon>
        <taxon>Pterygota</taxon>
        <taxon>Neoptera</taxon>
        <taxon>Endopterygota</taxon>
        <taxon>Diptera</taxon>
        <taxon>Nematocera</taxon>
        <taxon>Chironomoidea</taxon>
        <taxon>Ceratopogonidae</taxon>
        <taxon>Ceratopogoninae</taxon>
        <taxon>Culicoides</taxon>
        <taxon>Monoculicoides</taxon>
    </lineage>
</organism>
<dbReference type="VEuPathDB" id="VectorBase:CSON013795"/>
<reference evidence="5" key="2">
    <citation type="submission" date="2018-07" db="EMBL/GenBank/DDBJ databases">
        <authorList>
            <person name="Quirk P.G."/>
            <person name="Krulwich T.A."/>
        </authorList>
    </citation>
    <scope>NUCLEOTIDE SEQUENCE</scope>
</reference>
<name>A0A336MEE9_CULSO</name>
<comment type="similarity">
    <text evidence="1">Belongs to the FMC1 family.</text>
</comment>
<dbReference type="AlphaFoldDB" id="A0A336MEE9"/>
<evidence type="ECO:0000313" key="4">
    <source>
        <dbReference type="EMBL" id="SSX06510.1"/>
    </source>
</evidence>
<dbReference type="CDD" id="cd20271">
    <property type="entry name" value="Complex1_LYR_FMC1"/>
    <property type="match status" value="1"/>
</dbReference>
<sequence length="103" mass="11965">MALKGYKLLKALLHELRLNSPRGTLKDSQMAEYIIEQFRKYQTTDLQLCKAKDEMQYLGNTYLTYLKSVREHEALLSNYKGKGERSIKETADLVGFKLPHDKP</sequence>
<dbReference type="EMBL" id="UFQT01000716">
    <property type="protein sequence ID" value="SSX26727.1"/>
    <property type="molecule type" value="Genomic_DNA"/>
</dbReference>
<dbReference type="EMBL" id="UFQT01000742">
    <property type="protein sequence ID" value="SSX26859.1"/>
    <property type="molecule type" value="Genomic_DNA"/>
</dbReference>
<accession>A0A336MEE9</accession>
<gene>
    <name evidence="5" type="primary">CSON013795</name>
    <name evidence="4" type="synonym">CSON013953</name>
</gene>
<dbReference type="OMA" id="HHASLTY"/>